<feature type="transmembrane region" description="Helical" evidence="5">
    <location>
        <begin position="91"/>
        <end position="111"/>
    </location>
</feature>
<dbReference type="PANTHER" id="PTHR12714:SF9">
    <property type="entry name" value="PROTEIN-S-ISOPRENYLCYSTEINE O-METHYLTRANSFERASE"/>
    <property type="match status" value="1"/>
</dbReference>
<evidence type="ECO:0000313" key="7">
    <source>
        <dbReference type="Proteomes" id="UP000245890"/>
    </source>
</evidence>
<dbReference type="Gene3D" id="1.20.120.1630">
    <property type="match status" value="1"/>
</dbReference>
<organism evidence="6 7">
    <name type="scientific">Sphingomonas pokkalii</name>
    <dbReference type="NCBI Taxonomy" id="2175090"/>
    <lineage>
        <taxon>Bacteria</taxon>
        <taxon>Pseudomonadati</taxon>
        <taxon>Pseudomonadota</taxon>
        <taxon>Alphaproteobacteria</taxon>
        <taxon>Sphingomonadales</taxon>
        <taxon>Sphingomonadaceae</taxon>
        <taxon>Sphingomonas</taxon>
    </lineage>
</organism>
<keyword evidence="3 5" id="KW-1133">Transmembrane helix</keyword>
<dbReference type="PANTHER" id="PTHR12714">
    <property type="entry name" value="PROTEIN-S ISOPRENYLCYSTEINE O-METHYLTRANSFERASE"/>
    <property type="match status" value="1"/>
</dbReference>
<dbReference type="RefSeq" id="WP_116470268.1">
    <property type="nucleotide sequence ID" value="NZ_QENQ01000001.1"/>
</dbReference>
<dbReference type="InterPro" id="IPR007318">
    <property type="entry name" value="Phopholipid_MeTrfase"/>
</dbReference>
<feature type="transmembrane region" description="Helical" evidence="5">
    <location>
        <begin position="20"/>
        <end position="39"/>
    </location>
</feature>
<sequence>MGQSALEAITGPASVGKPGVAVLLLGFLLLAAAMAFMWWRIRDHAEPRGKALRAPTMRGFTLQAIGFAAVAFGPVKITLQSASAAALGQAVTVAILMGFCLCLFATSVFALKKNWSFSARTRSDHDLVTWGPFATIRHPIYTGLFAALLAIAVAFGHWRGFLLALPLFWYGTWLRAVAEESVLRERFGDDYERYAARVKRFVPGVF</sequence>
<keyword evidence="6" id="KW-0808">Transferase</keyword>
<evidence type="ECO:0000256" key="1">
    <source>
        <dbReference type="ARBA" id="ARBA00004127"/>
    </source>
</evidence>
<accession>A0A2U0SHP5</accession>
<dbReference type="GO" id="GO:0008168">
    <property type="term" value="F:methyltransferase activity"/>
    <property type="evidence" value="ECO:0007669"/>
    <property type="project" value="UniProtKB-KW"/>
</dbReference>
<dbReference type="Pfam" id="PF04191">
    <property type="entry name" value="PEMT"/>
    <property type="match status" value="1"/>
</dbReference>
<evidence type="ECO:0000313" key="6">
    <source>
        <dbReference type="EMBL" id="PVX30871.1"/>
    </source>
</evidence>
<keyword evidence="2 5" id="KW-0812">Transmembrane</keyword>
<protein>
    <submittedName>
        <fullName evidence="6">Isoprenylcysteine carboxylmethyltransferase family protein</fullName>
    </submittedName>
</protein>
<evidence type="ECO:0000256" key="4">
    <source>
        <dbReference type="ARBA" id="ARBA00023136"/>
    </source>
</evidence>
<comment type="subcellular location">
    <subcellularLocation>
        <location evidence="1">Endomembrane system</location>
        <topology evidence="1">Multi-pass membrane protein</topology>
    </subcellularLocation>
</comment>
<dbReference type="GO" id="GO:0032259">
    <property type="term" value="P:methylation"/>
    <property type="evidence" value="ECO:0007669"/>
    <property type="project" value="UniProtKB-KW"/>
</dbReference>
<feature type="transmembrane region" description="Helical" evidence="5">
    <location>
        <begin position="140"/>
        <end position="158"/>
    </location>
</feature>
<proteinExistence type="predicted"/>
<gene>
    <name evidence="6" type="ORF">DD559_17325</name>
</gene>
<dbReference type="OrthoDB" id="9816156at2"/>
<keyword evidence="7" id="KW-1185">Reference proteome</keyword>
<dbReference type="EMBL" id="QENQ01000001">
    <property type="protein sequence ID" value="PVX30871.1"/>
    <property type="molecule type" value="Genomic_DNA"/>
</dbReference>
<dbReference type="AlphaFoldDB" id="A0A2U0SHP5"/>
<evidence type="ECO:0000256" key="2">
    <source>
        <dbReference type="ARBA" id="ARBA00022692"/>
    </source>
</evidence>
<keyword evidence="4 5" id="KW-0472">Membrane</keyword>
<evidence type="ECO:0000256" key="5">
    <source>
        <dbReference type="SAM" id="Phobius"/>
    </source>
</evidence>
<evidence type="ECO:0000256" key="3">
    <source>
        <dbReference type="ARBA" id="ARBA00022989"/>
    </source>
</evidence>
<name>A0A2U0SHP5_9SPHN</name>
<dbReference type="Proteomes" id="UP000245890">
    <property type="component" value="Unassembled WGS sequence"/>
</dbReference>
<comment type="caution">
    <text evidence="6">The sequence shown here is derived from an EMBL/GenBank/DDBJ whole genome shotgun (WGS) entry which is preliminary data.</text>
</comment>
<reference evidence="6 7" key="1">
    <citation type="submission" date="2018-05" db="EMBL/GenBank/DDBJ databases">
        <title>Description of Sphingomonas pokkalii sp nov, isolated from the rhizosphere of saline tolerant pokkali rice and its draft genome analysis.</title>
        <authorList>
            <person name="Menon R."/>
            <person name="Kumari S."/>
            <person name="Rameshkumar N."/>
        </authorList>
    </citation>
    <scope>NUCLEOTIDE SEQUENCE [LARGE SCALE GENOMIC DNA]</scope>
    <source>
        <strain evidence="6 7">L3B27</strain>
    </source>
</reference>
<feature type="transmembrane region" description="Helical" evidence="5">
    <location>
        <begin position="60"/>
        <end position="79"/>
    </location>
</feature>
<keyword evidence="6" id="KW-0489">Methyltransferase</keyword>
<dbReference type="GO" id="GO:0012505">
    <property type="term" value="C:endomembrane system"/>
    <property type="evidence" value="ECO:0007669"/>
    <property type="project" value="UniProtKB-SubCell"/>
</dbReference>